<dbReference type="AlphaFoldDB" id="A0A5J5GD68"/>
<evidence type="ECO:0000313" key="2">
    <source>
        <dbReference type="EMBL" id="KAA9006011.1"/>
    </source>
</evidence>
<dbReference type="GO" id="GO:0004074">
    <property type="term" value="F:biliverdin reductase [NAD(P)H] activity"/>
    <property type="evidence" value="ECO:0007669"/>
    <property type="project" value="TreeGrafter"/>
</dbReference>
<dbReference type="PANTHER" id="PTHR43355">
    <property type="entry name" value="FLAVIN REDUCTASE (NADPH)"/>
    <property type="match status" value="1"/>
</dbReference>
<evidence type="ECO:0000313" key="3">
    <source>
        <dbReference type="Proteomes" id="UP000326554"/>
    </source>
</evidence>
<protein>
    <submittedName>
        <fullName evidence="2">SDR family oxidoreductase</fullName>
    </submittedName>
</protein>
<proteinExistence type="predicted"/>
<organism evidence="2 3">
    <name type="scientific">Histidinibacterium aquaticum</name>
    <dbReference type="NCBI Taxonomy" id="2613962"/>
    <lineage>
        <taxon>Bacteria</taxon>
        <taxon>Pseudomonadati</taxon>
        <taxon>Pseudomonadota</taxon>
        <taxon>Alphaproteobacteria</taxon>
        <taxon>Rhodobacterales</taxon>
        <taxon>Paracoccaceae</taxon>
        <taxon>Histidinibacterium</taxon>
    </lineage>
</organism>
<dbReference type="GO" id="GO:0042602">
    <property type="term" value="F:riboflavin reductase (NADPH) activity"/>
    <property type="evidence" value="ECO:0007669"/>
    <property type="project" value="TreeGrafter"/>
</dbReference>
<dbReference type="Gene3D" id="3.40.50.720">
    <property type="entry name" value="NAD(P)-binding Rossmann-like Domain"/>
    <property type="match status" value="1"/>
</dbReference>
<dbReference type="RefSeq" id="WP_150446263.1">
    <property type="nucleotide sequence ID" value="NZ_VYQE01000005.1"/>
</dbReference>
<dbReference type="PANTHER" id="PTHR43355:SF2">
    <property type="entry name" value="FLAVIN REDUCTASE (NADPH)"/>
    <property type="match status" value="1"/>
</dbReference>
<dbReference type="InterPro" id="IPR036291">
    <property type="entry name" value="NAD(P)-bd_dom_sf"/>
</dbReference>
<comment type="caution">
    <text evidence="2">The sequence shown here is derived from an EMBL/GenBank/DDBJ whole genome shotgun (WGS) entry which is preliminary data.</text>
</comment>
<evidence type="ECO:0000259" key="1">
    <source>
        <dbReference type="Pfam" id="PF13460"/>
    </source>
</evidence>
<dbReference type="InterPro" id="IPR016040">
    <property type="entry name" value="NAD(P)-bd_dom"/>
</dbReference>
<accession>A0A5J5GD68</accession>
<dbReference type="InterPro" id="IPR051606">
    <property type="entry name" value="Polyketide_Oxido-like"/>
</dbReference>
<dbReference type="Proteomes" id="UP000326554">
    <property type="component" value="Unassembled WGS sequence"/>
</dbReference>
<keyword evidence="3" id="KW-1185">Reference proteome</keyword>
<reference evidence="2 3" key="1">
    <citation type="submission" date="2019-09" db="EMBL/GenBank/DDBJ databases">
        <authorList>
            <person name="Park J.-S."/>
            <person name="Choi H.-J."/>
        </authorList>
    </citation>
    <scope>NUCLEOTIDE SEQUENCE [LARGE SCALE GENOMIC DNA]</scope>
    <source>
        <strain evidence="2 3">176SS1-4</strain>
    </source>
</reference>
<dbReference type="SUPFAM" id="SSF51735">
    <property type="entry name" value="NAD(P)-binding Rossmann-fold domains"/>
    <property type="match status" value="1"/>
</dbReference>
<sequence length="237" mass="25831">MKVCIIGISGKLGQYMVEHCLARGYEVTGVCRPESLGKLERFGDRITVFPGRTNDPQVVAQAVGDADGVLTVLAPWGTDDYASGTAKAVMAAAKPGARLIYSCGWHITRDGKDRFSLKIKLILALFGPIGRWTGLVDLRDQYRATDLIFESDTDWTVVRGSDLEEGESEGLPVWSEHVQDPILRSNKTRRIDFALFMVEALTDDGLIRKAPAINGCRTPSALEHGASRPAALRTSLA</sequence>
<dbReference type="EMBL" id="VYQE01000005">
    <property type="protein sequence ID" value="KAA9006011.1"/>
    <property type="molecule type" value="Genomic_DNA"/>
</dbReference>
<gene>
    <name evidence="2" type="ORF">F3S47_15780</name>
</gene>
<name>A0A5J5GD68_9RHOB</name>
<feature type="domain" description="NAD(P)-binding" evidence="1">
    <location>
        <begin position="7"/>
        <end position="203"/>
    </location>
</feature>
<dbReference type="Pfam" id="PF13460">
    <property type="entry name" value="NAD_binding_10"/>
    <property type="match status" value="1"/>
</dbReference>